<accession>A0A2N3KTC5</accession>
<dbReference type="Proteomes" id="UP000233597">
    <property type="component" value="Unassembled WGS sequence"/>
</dbReference>
<protein>
    <submittedName>
        <fullName evidence="1">Uncharacterized protein</fullName>
    </submittedName>
</protein>
<dbReference type="AlphaFoldDB" id="A0A2N3KTC5"/>
<gene>
    <name evidence="1" type="ORF">COO20_12380</name>
</gene>
<evidence type="ECO:0000313" key="1">
    <source>
        <dbReference type="EMBL" id="PKR53802.1"/>
    </source>
</evidence>
<organism evidence="1 2">
    <name type="scientific">Thalassospira marina</name>
    <dbReference type="NCBI Taxonomy" id="2048283"/>
    <lineage>
        <taxon>Bacteria</taxon>
        <taxon>Pseudomonadati</taxon>
        <taxon>Pseudomonadota</taxon>
        <taxon>Alphaproteobacteria</taxon>
        <taxon>Rhodospirillales</taxon>
        <taxon>Thalassospiraceae</taxon>
        <taxon>Thalassospira</taxon>
    </lineage>
</organism>
<name>A0A2N3KTC5_9PROT</name>
<comment type="caution">
    <text evidence="1">The sequence shown here is derived from an EMBL/GenBank/DDBJ whole genome shotgun (WGS) entry which is preliminary data.</text>
</comment>
<dbReference type="EMBL" id="NWTK01000007">
    <property type="protein sequence ID" value="PKR53802.1"/>
    <property type="molecule type" value="Genomic_DNA"/>
</dbReference>
<sequence length="62" mass="6509">MTRPCNMGAGFYVPVGCAMRHLAVVRSGLPIAKGDGKNYLLGAGVGAERCFTLNVQTGRDPI</sequence>
<reference evidence="1 2" key="1">
    <citation type="submission" date="2017-09" db="EMBL/GenBank/DDBJ databases">
        <title>Biodiversity and function of Thalassospira species in the particle-attached aromatic-hydrocarbon-degrading consortia from the surface seawater of the South China Sea.</title>
        <authorList>
            <person name="Dong C."/>
            <person name="Liu R."/>
            <person name="Shao Z."/>
        </authorList>
    </citation>
    <scope>NUCLEOTIDE SEQUENCE [LARGE SCALE GENOMIC DNA]</scope>
    <source>
        <strain evidence="1 2">CSC1P2</strain>
    </source>
</reference>
<evidence type="ECO:0000313" key="2">
    <source>
        <dbReference type="Proteomes" id="UP000233597"/>
    </source>
</evidence>
<proteinExistence type="predicted"/>